<dbReference type="EMBL" id="FOFX01000003">
    <property type="protein sequence ID" value="SEP73620.1"/>
    <property type="molecule type" value="Genomic_DNA"/>
</dbReference>
<dbReference type="InterPro" id="IPR022148">
    <property type="entry name" value="CopG_antitoxin"/>
</dbReference>
<sequence>MITFEFDEIKNQINLKKHGIDFVAAQLLWNDPRLLEIPAKTEDEPRYLVIGLINNRHWSAVTTYRKTNIRLISVRRSRTEELHYMKAKDFEKKFDENHDITASLDLSKAKRILQEQKRVNVDFPTWMIESLDREAAKLGVTRQSIIKVWLAERLEKSGLTYHSGGEV</sequence>
<proteinExistence type="predicted"/>
<name>A0A1H9AAD4_9PROT</name>
<dbReference type="InterPro" id="IPR007460">
    <property type="entry name" value="BrnT_toxin"/>
</dbReference>
<reference evidence="1 2" key="1">
    <citation type="submission" date="2016-10" db="EMBL/GenBank/DDBJ databases">
        <authorList>
            <person name="de Groot N.N."/>
        </authorList>
    </citation>
    <scope>NUCLEOTIDE SEQUENCE [LARGE SCALE GENOMIC DNA]</scope>
    <source>
        <strain evidence="1 2">Nm9</strain>
    </source>
</reference>
<gene>
    <name evidence="1" type="ORF">SAMN05421510_100329</name>
</gene>
<dbReference type="OrthoDB" id="9798485at2"/>
<accession>A0A1H9AAD4</accession>
<organism evidence="1 2">
    <name type="scientific">Nitrosomonas ureae</name>
    <dbReference type="NCBI Taxonomy" id="44577"/>
    <lineage>
        <taxon>Bacteria</taxon>
        <taxon>Pseudomonadati</taxon>
        <taxon>Pseudomonadota</taxon>
        <taxon>Betaproteobacteria</taxon>
        <taxon>Nitrosomonadales</taxon>
        <taxon>Nitrosomonadaceae</taxon>
        <taxon>Nitrosomonas</taxon>
    </lineage>
</organism>
<dbReference type="InterPro" id="IPR038573">
    <property type="entry name" value="BrnT_sf"/>
</dbReference>
<dbReference type="NCBIfam" id="NF047399">
    <property type="entry name" value="BrnA_antitoxin_add"/>
    <property type="match status" value="1"/>
</dbReference>
<protein>
    <submittedName>
        <fullName evidence="1">Uncharacterized conserved protein, DUF497 family</fullName>
    </submittedName>
</protein>
<evidence type="ECO:0000313" key="2">
    <source>
        <dbReference type="Proteomes" id="UP000181998"/>
    </source>
</evidence>
<dbReference type="Gene3D" id="3.10.450.530">
    <property type="entry name" value="Ribonuclease toxin, BrnT, of type II toxin-antitoxin system"/>
    <property type="match status" value="1"/>
</dbReference>
<dbReference type="RefSeq" id="WP_083381426.1">
    <property type="nucleotide sequence ID" value="NZ_FOFX01000003.1"/>
</dbReference>
<evidence type="ECO:0000313" key="1">
    <source>
        <dbReference type="EMBL" id="SEP73620.1"/>
    </source>
</evidence>
<dbReference type="Pfam" id="PF04365">
    <property type="entry name" value="BrnT_toxin"/>
    <property type="match status" value="1"/>
</dbReference>
<dbReference type="Proteomes" id="UP000181998">
    <property type="component" value="Unassembled WGS sequence"/>
</dbReference>
<dbReference type="AlphaFoldDB" id="A0A1H9AAD4"/>
<dbReference type="Pfam" id="PF12441">
    <property type="entry name" value="CopG_antitoxin"/>
    <property type="match status" value="1"/>
</dbReference>